<evidence type="ECO:0000256" key="1">
    <source>
        <dbReference type="SAM" id="MobiDB-lite"/>
    </source>
</evidence>
<protein>
    <recommendedName>
        <fullName evidence="4">Nucleotidylyl transferase</fullName>
    </recommendedName>
</protein>
<dbReference type="Proteomes" id="UP000799772">
    <property type="component" value="Unassembled WGS sequence"/>
</dbReference>
<dbReference type="GO" id="GO:0016887">
    <property type="term" value="F:ATP hydrolysis activity"/>
    <property type="evidence" value="ECO:0007669"/>
    <property type="project" value="TreeGrafter"/>
</dbReference>
<dbReference type="GO" id="GO:0000309">
    <property type="term" value="F:nicotinamide-nucleotide adenylyltransferase activity"/>
    <property type="evidence" value="ECO:0007669"/>
    <property type="project" value="TreeGrafter"/>
</dbReference>
<dbReference type="SUPFAM" id="SSF52374">
    <property type="entry name" value="Nucleotidylyl transferase"/>
    <property type="match status" value="1"/>
</dbReference>
<accession>A0A9P4M7V0</accession>
<dbReference type="AlphaFoldDB" id="A0A9P4M7V0"/>
<dbReference type="PANTHER" id="PTHR31285">
    <property type="entry name" value="NICOTINAMIDE MONONUCLEOTIDE ADENYLYLTRANSFERASE"/>
    <property type="match status" value="1"/>
</dbReference>
<reference evidence="2" key="1">
    <citation type="journal article" date="2020" name="Stud. Mycol.">
        <title>101 Dothideomycetes genomes: a test case for predicting lifestyles and emergence of pathogens.</title>
        <authorList>
            <person name="Haridas S."/>
            <person name="Albert R."/>
            <person name="Binder M."/>
            <person name="Bloem J."/>
            <person name="Labutti K."/>
            <person name="Salamov A."/>
            <person name="Andreopoulos B."/>
            <person name="Baker S."/>
            <person name="Barry K."/>
            <person name="Bills G."/>
            <person name="Bluhm B."/>
            <person name="Cannon C."/>
            <person name="Castanera R."/>
            <person name="Culley D."/>
            <person name="Daum C."/>
            <person name="Ezra D."/>
            <person name="Gonzalez J."/>
            <person name="Henrissat B."/>
            <person name="Kuo A."/>
            <person name="Liang C."/>
            <person name="Lipzen A."/>
            <person name="Lutzoni F."/>
            <person name="Magnuson J."/>
            <person name="Mondo S."/>
            <person name="Nolan M."/>
            <person name="Ohm R."/>
            <person name="Pangilinan J."/>
            <person name="Park H.-J."/>
            <person name="Ramirez L."/>
            <person name="Alfaro M."/>
            <person name="Sun H."/>
            <person name="Tritt A."/>
            <person name="Yoshinaga Y."/>
            <person name="Zwiers L.-H."/>
            <person name="Turgeon B."/>
            <person name="Goodwin S."/>
            <person name="Spatafora J."/>
            <person name="Crous P."/>
            <person name="Grigoriev I."/>
        </authorList>
    </citation>
    <scope>NUCLEOTIDE SEQUENCE</scope>
    <source>
        <strain evidence="2">CBS 133067</strain>
    </source>
</reference>
<evidence type="ECO:0000313" key="3">
    <source>
        <dbReference type="Proteomes" id="UP000799772"/>
    </source>
</evidence>
<gene>
    <name evidence="2" type="ORF">NA57DRAFT_55130</name>
</gene>
<keyword evidence="3" id="KW-1185">Reference proteome</keyword>
<sequence length="314" mass="34396">MTGTLNQNSKQLLKHIEASLSAFQSSNRPFRILSSSRTTETAAAPLPKTLFILDSSYNPPSKAHFALAYAALAGPSAQREPKPHRLLLLFSTQNADKAAKPASFSQRLAMMGRLMEDLASEIGKVRKDENVDIDIGVTTSPYYVGKSQAIEACDPPAYPSKPNHVHIIGYDTVTRLLASRYYPDHHPPLSALEPYFCAGHKLLVALRPLSSSENMQDAGSQGIDEQTEYIRKLGEDALEAEGFKREWAAQISVLEGEDLGSAIGISSTAIRNAVSEEDWTAVGKLCTPGVTTWLKEERPYENSSQDVEQKSKMS</sequence>
<organism evidence="2 3">
    <name type="scientific">Rhizodiscina lignyota</name>
    <dbReference type="NCBI Taxonomy" id="1504668"/>
    <lineage>
        <taxon>Eukaryota</taxon>
        <taxon>Fungi</taxon>
        <taxon>Dikarya</taxon>
        <taxon>Ascomycota</taxon>
        <taxon>Pezizomycotina</taxon>
        <taxon>Dothideomycetes</taxon>
        <taxon>Pleosporomycetidae</taxon>
        <taxon>Aulographales</taxon>
        <taxon>Rhizodiscinaceae</taxon>
        <taxon>Rhizodiscina</taxon>
    </lineage>
</organism>
<dbReference type="InterPro" id="IPR014729">
    <property type="entry name" value="Rossmann-like_a/b/a_fold"/>
</dbReference>
<evidence type="ECO:0000313" key="2">
    <source>
        <dbReference type="EMBL" id="KAF2101066.1"/>
    </source>
</evidence>
<feature type="region of interest" description="Disordered" evidence="1">
    <location>
        <begin position="295"/>
        <end position="314"/>
    </location>
</feature>
<dbReference type="Gene3D" id="3.40.50.620">
    <property type="entry name" value="HUPs"/>
    <property type="match status" value="1"/>
</dbReference>
<dbReference type="PANTHER" id="PTHR31285:SF0">
    <property type="entry name" value="NICOTINAMIDE MONONUCLEOTIDE ADENYLYLTRANSFERASE"/>
    <property type="match status" value="1"/>
</dbReference>
<dbReference type="GO" id="GO:0005737">
    <property type="term" value="C:cytoplasm"/>
    <property type="evidence" value="ECO:0007669"/>
    <property type="project" value="TreeGrafter"/>
</dbReference>
<dbReference type="GO" id="GO:0005634">
    <property type="term" value="C:nucleus"/>
    <property type="evidence" value="ECO:0007669"/>
    <property type="project" value="TreeGrafter"/>
</dbReference>
<dbReference type="OrthoDB" id="5591297at2759"/>
<proteinExistence type="predicted"/>
<name>A0A9P4M7V0_9PEZI</name>
<evidence type="ECO:0008006" key="4">
    <source>
        <dbReference type="Google" id="ProtNLM"/>
    </source>
</evidence>
<comment type="caution">
    <text evidence="2">The sequence shown here is derived from an EMBL/GenBank/DDBJ whole genome shotgun (WGS) entry which is preliminary data.</text>
</comment>
<dbReference type="EMBL" id="ML978124">
    <property type="protein sequence ID" value="KAF2101066.1"/>
    <property type="molecule type" value="Genomic_DNA"/>
</dbReference>